<name>A0A918FCE6_9DEIO</name>
<keyword evidence="3" id="KW-1185">Reference proteome</keyword>
<evidence type="ECO:0000259" key="1">
    <source>
        <dbReference type="Pfam" id="PF18145"/>
    </source>
</evidence>
<dbReference type="AlphaFoldDB" id="A0A918FCE6"/>
<sequence>MAQAIKPRHEGEYLQARLFWLWACRLFQPHTAVNRVGFELNDAKSFDDVVVRYREPVPDGIGGTTTVDYMQVKHHATHRGSVTAESLVDPAFIGATSKSLLQKVLDVQRQHAPDGTGCRFMLNQPWPIDPGDALSKLVDRDNGHFRLNVLFDGTTPASEMGKVRKAWREHLNVTDEELRLVLTPLRLLVDPRTVEQMRDQLNEALVMAGLKPVDARAQIHPYDDLAWKLSAATSRVEFDRAEVEVLMRREGLYEGLPLVRQDARRLGVRSFAPFAMRLEEETDALFCALEHFDGRLIRDRTLWRERVYPDLVNFLQQHVQPGSLHHVMLEAHGTLAFATGYAVARSQARVVPMFNRVPWEPSNAPSAPHTPAWTFDQHPGGKGNATAVAISVAQHVLGDVQAYIERTGLEVGSVIEATVVPQPGRDSVRDADHAFVLARDLAQHLRLLRPSLPRGSRLLLFASVPNPLMFFLGVQAYALGPVELYEFDPNDSDYHPALRLP</sequence>
<feature type="domain" description="SMODS-associated and fused to various effectors" evidence="1">
    <location>
        <begin position="310"/>
        <end position="499"/>
    </location>
</feature>
<gene>
    <name evidence="2" type="ORF">GCM10008957_46460</name>
</gene>
<dbReference type="EMBL" id="BMQL01000049">
    <property type="protein sequence ID" value="GGR30368.1"/>
    <property type="molecule type" value="Genomic_DNA"/>
</dbReference>
<dbReference type="InterPro" id="IPR040836">
    <property type="entry name" value="SAVED"/>
</dbReference>
<evidence type="ECO:0000313" key="3">
    <source>
        <dbReference type="Proteomes" id="UP000603865"/>
    </source>
</evidence>
<comment type="caution">
    <text evidence="2">The sequence shown here is derived from an EMBL/GenBank/DDBJ whole genome shotgun (WGS) entry which is preliminary data.</text>
</comment>
<accession>A0A918FCE6</accession>
<dbReference type="Proteomes" id="UP000603865">
    <property type="component" value="Unassembled WGS sequence"/>
</dbReference>
<evidence type="ECO:0000313" key="2">
    <source>
        <dbReference type="EMBL" id="GGR30368.1"/>
    </source>
</evidence>
<organism evidence="2 3">
    <name type="scientific">Deinococcus ruber</name>
    <dbReference type="NCBI Taxonomy" id="1848197"/>
    <lineage>
        <taxon>Bacteria</taxon>
        <taxon>Thermotogati</taxon>
        <taxon>Deinococcota</taxon>
        <taxon>Deinococci</taxon>
        <taxon>Deinococcales</taxon>
        <taxon>Deinococcaceae</taxon>
        <taxon>Deinococcus</taxon>
    </lineage>
</organism>
<reference evidence="2" key="1">
    <citation type="journal article" date="2014" name="Int. J. Syst. Evol. Microbiol.">
        <title>Complete genome sequence of Corynebacterium casei LMG S-19264T (=DSM 44701T), isolated from a smear-ripened cheese.</title>
        <authorList>
            <consortium name="US DOE Joint Genome Institute (JGI-PGF)"/>
            <person name="Walter F."/>
            <person name="Albersmeier A."/>
            <person name="Kalinowski J."/>
            <person name="Ruckert C."/>
        </authorList>
    </citation>
    <scope>NUCLEOTIDE SEQUENCE</scope>
    <source>
        <strain evidence="2">JCM 31311</strain>
    </source>
</reference>
<dbReference type="NCBIfam" id="NF033611">
    <property type="entry name" value="SAVED"/>
    <property type="match status" value="1"/>
</dbReference>
<proteinExistence type="predicted"/>
<protein>
    <recommendedName>
        <fullName evidence="1">SMODS-associated and fused to various effectors domain-containing protein</fullName>
    </recommendedName>
</protein>
<reference evidence="2" key="2">
    <citation type="submission" date="2020-09" db="EMBL/GenBank/DDBJ databases">
        <authorList>
            <person name="Sun Q."/>
            <person name="Ohkuma M."/>
        </authorList>
    </citation>
    <scope>NUCLEOTIDE SEQUENCE</scope>
    <source>
        <strain evidence="2">JCM 31311</strain>
    </source>
</reference>
<dbReference type="RefSeq" id="WP_189092905.1">
    <property type="nucleotide sequence ID" value="NZ_BMQL01000049.1"/>
</dbReference>
<dbReference type="Pfam" id="PF18145">
    <property type="entry name" value="SAVED"/>
    <property type="match status" value="1"/>
</dbReference>